<reference evidence="2 3" key="1">
    <citation type="submission" date="2020-05" db="EMBL/GenBank/DDBJ databases">
        <title>Distinct polysaccharide utilization as determinants for interspecies competition between intestinal Prevotella spp.</title>
        <authorList>
            <person name="Galvez E.J.C."/>
            <person name="Iljazovic A."/>
            <person name="Strowig T."/>
        </authorList>
    </citation>
    <scope>NUCLEOTIDE SEQUENCE [LARGE SCALE GENOMIC DNA]</scope>
    <source>
        <strain evidence="2 3">PROD</strain>
    </source>
</reference>
<comment type="caution">
    <text evidence="2">The sequence shown here is derived from an EMBL/GenBank/DDBJ whole genome shotgun (WGS) entry which is preliminary data.</text>
</comment>
<feature type="transmembrane region" description="Helical" evidence="1">
    <location>
        <begin position="319"/>
        <end position="336"/>
    </location>
</feature>
<feature type="transmembrane region" description="Helical" evidence="1">
    <location>
        <begin position="12"/>
        <end position="32"/>
    </location>
</feature>
<evidence type="ECO:0008006" key="4">
    <source>
        <dbReference type="Google" id="ProtNLM"/>
    </source>
</evidence>
<evidence type="ECO:0000256" key="1">
    <source>
        <dbReference type="SAM" id="Phobius"/>
    </source>
</evidence>
<dbReference type="RefSeq" id="WP_172178706.1">
    <property type="nucleotide sequence ID" value="NZ_CASGIA010000026.1"/>
</dbReference>
<dbReference type="EMBL" id="JABKKE010000024">
    <property type="protein sequence ID" value="NPE15035.1"/>
    <property type="molecule type" value="Genomic_DNA"/>
</dbReference>
<dbReference type="Proteomes" id="UP001193734">
    <property type="component" value="Unassembled WGS sequence"/>
</dbReference>
<feature type="transmembrane region" description="Helical" evidence="1">
    <location>
        <begin position="268"/>
        <end position="285"/>
    </location>
</feature>
<evidence type="ECO:0000313" key="3">
    <source>
        <dbReference type="Proteomes" id="UP001193734"/>
    </source>
</evidence>
<feature type="transmembrane region" description="Helical" evidence="1">
    <location>
        <begin position="343"/>
        <end position="364"/>
    </location>
</feature>
<gene>
    <name evidence="2" type="ORF">HPS55_12025</name>
</gene>
<evidence type="ECO:0000313" key="2">
    <source>
        <dbReference type="EMBL" id="NPE15035.1"/>
    </source>
</evidence>
<keyword evidence="3" id="KW-1185">Reference proteome</keyword>
<dbReference type="GeneID" id="82158493"/>
<sequence length="473" mass="53627">MDIIKNITRHITPITVILLLSPFILYAITLLLPTFDDWTYYTTPYFGTLTLNNLLPERSWWRPFDVIFGWVLGRDYRLFPLLNHIFVYAGHLVSTFLIYKLSGTLSFGKTARNTATIFFFISPGMLGTVLSIDSLNQTYAQMWGLLGLWFYLNKGHRPKYALWILCTYMSTFSKENGIMFFFIPQVMAFGFGRTCRQQFVRDSIIGATAAAAYLTARFSLTPHDVNFNEEYFDNTIFSKLKHIGTFIGMTWVAVDYVSLVHAPSRNPAVVVATLLLSMPFMAYLFAGRRGRIVQRPLLSLAACMCMAALPHLLTLFTVMHTYAGLGMAALIVAFLADRSRRPAALRILFTLYVISSIFIDIHHWHKAYRSGLMGQDMGRQAIEKTGHPVDKAYSISVRDDEKKYSSFCVLPSDAFGWGHAAFAATGYKWPRVFGDTAIHVTDMHLVDSIADHAVKEGYDKVWLVHGDTVDVIR</sequence>
<name>A0ABX2AZC8_9BACT</name>
<feature type="transmembrane region" description="Helical" evidence="1">
    <location>
        <begin position="243"/>
        <end position="262"/>
    </location>
</feature>
<organism evidence="2 3">
    <name type="scientific">Xylanibacter rodentium</name>
    <dbReference type="NCBI Taxonomy" id="2736289"/>
    <lineage>
        <taxon>Bacteria</taxon>
        <taxon>Pseudomonadati</taxon>
        <taxon>Bacteroidota</taxon>
        <taxon>Bacteroidia</taxon>
        <taxon>Bacteroidales</taxon>
        <taxon>Prevotellaceae</taxon>
        <taxon>Xylanibacter</taxon>
    </lineage>
</organism>
<feature type="transmembrane region" description="Helical" evidence="1">
    <location>
        <begin position="78"/>
        <end position="99"/>
    </location>
</feature>
<protein>
    <recommendedName>
        <fullName evidence="4">Glycosyltransferase RgtA/B/C/D-like domain-containing protein</fullName>
    </recommendedName>
</protein>
<feature type="transmembrane region" description="Helical" evidence="1">
    <location>
        <begin position="111"/>
        <end position="132"/>
    </location>
</feature>
<proteinExistence type="predicted"/>
<keyword evidence="1" id="KW-0472">Membrane</keyword>
<keyword evidence="1" id="KW-0812">Transmembrane</keyword>
<keyword evidence="1" id="KW-1133">Transmembrane helix</keyword>
<accession>A0ABX2AZC8</accession>